<proteinExistence type="predicted"/>
<dbReference type="GeneID" id="39580849"/>
<dbReference type="EMBL" id="ML119058">
    <property type="protein sequence ID" value="ROT36836.1"/>
    <property type="molecule type" value="Genomic_DNA"/>
</dbReference>
<organism evidence="2 3">
    <name type="scientific">Sodiomyces alkalinus (strain CBS 110278 / VKM F-3762 / F11)</name>
    <name type="common">Alkaliphilic filamentous fungus</name>
    <dbReference type="NCBI Taxonomy" id="1314773"/>
    <lineage>
        <taxon>Eukaryota</taxon>
        <taxon>Fungi</taxon>
        <taxon>Dikarya</taxon>
        <taxon>Ascomycota</taxon>
        <taxon>Pezizomycotina</taxon>
        <taxon>Sordariomycetes</taxon>
        <taxon>Hypocreomycetidae</taxon>
        <taxon>Glomerellales</taxon>
        <taxon>Plectosphaerellaceae</taxon>
        <taxon>Sodiomyces</taxon>
    </lineage>
</organism>
<evidence type="ECO:0000313" key="2">
    <source>
        <dbReference type="EMBL" id="ROT36836.1"/>
    </source>
</evidence>
<feature type="region of interest" description="Disordered" evidence="1">
    <location>
        <begin position="20"/>
        <end position="62"/>
    </location>
</feature>
<keyword evidence="3" id="KW-1185">Reference proteome</keyword>
<dbReference type="RefSeq" id="XP_028464642.1">
    <property type="nucleotide sequence ID" value="XM_028612371.1"/>
</dbReference>
<evidence type="ECO:0000256" key="1">
    <source>
        <dbReference type="SAM" id="MobiDB-lite"/>
    </source>
</evidence>
<sequence length="62" mass="6756">MLLGSALRFWALVHDTGVPPPCLTPSVSSRHAEGKPKPPTSQRPVEPFLTPPQNGHMHNMCT</sequence>
<accession>A0A3N2PR60</accession>
<gene>
    <name evidence="2" type="ORF">SODALDRAFT_335045</name>
</gene>
<reference evidence="2 3" key="1">
    <citation type="journal article" date="2018" name="Mol. Ecol.">
        <title>The obligate alkalophilic soda-lake fungus Sodiomyces alkalinus has shifted to a protein diet.</title>
        <authorList>
            <person name="Grum-Grzhimaylo A.A."/>
            <person name="Falkoski D.L."/>
            <person name="van den Heuvel J."/>
            <person name="Valero-Jimenez C.A."/>
            <person name="Min B."/>
            <person name="Choi I.G."/>
            <person name="Lipzen A."/>
            <person name="Daum C.G."/>
            <person name="Aanen D.K."/>
            <person name="Tsang A."/>
            <person name="Henrissat B."/>
            <person name="Bilanenko E.N."/>
            <person name="de Vries R.P."/>
            <person name="van Kan J.A.L."/>
            <person name="Grigoriev I.V."/>
            <person name="Debets A.J.M."/>
        </authorList>
    </citation>
    <scope>NUCLEOTIDE SEQUENCE [LARGE SCALE GENOMIC DNA]</scope>
    <source>
        <strain evidence="2 3">F11</strain>
    </source>
</reference>
<dbReference type="AlphaFoldDB" id="A0A3N2PR60"/>
<name>A0A3N2PR60_SODAK</name>
<dbReference type="Proteomes" id="UP000272025">
    <property type="component" value="Unassembled WGS sequence"/>
</dbReference>
<evidence type="ECO:0000313" key="3">
    <source>
        <dbReference type="Proteomes" id="UP000272025"/>
    </source>
</evidence>
<protein>
    <submittedName>
        <fullName evidence="2">Uncharacterized protein</fullName>
    </submittedName>
</protein>